<feature type="region of interest" description="Disordered" evidence="1">
    <location>
        <begin position="141"/>
        <end position="163"/>
    </location>
</feature>
<reference evidence="2 3" key="1">
    <citation type="submission" date="2018-09" db="EMBL/GenBank/DDBJ databases">
        <title>Genome comparison of Alicycliphilus sp. BQ1, a polyurethanolytic bacterium, with its closest phylogenetic relatives Alicycliphilus denitrificans BC and K601, unable to attack polyurethane.</title>
        <authorList>
            <person name="Loza-Tavera H."/>
            <person name="Lozano L."/>
            <person name="Cevallos M."/>
            <person name="Maya-Lucas O."/>
            <person name="Garcia-Mena J."/>
            <person name="Hernandez J."/>
        </authorList>
    </citation>
    <scope>NUCLEOTIDE SEQUENCE [LARGE SCALE GENOMIC DNA]</scope>
    <source>
        <strain evidence="2 3">BQ1</strain>
    </source>
</reference>
<comment type="caution">
    <text evidence="2">The sequence shown here is derived from an EMBL/GenBank/DDBJ whole genome shotgun (WGS) entry which is preliminary data.</text>
</comment>
<gene>
    <name evidence="2" type="ORF">CE154_000250</name>
</gene>
<protein>
    <submittedName>
        <fullName evidence="2">Pyridoxamine 5'-phosphate oxidase family protein</fullName>
    </submittedName>
</protein>
<dbReference type="AlphaFoldDB" id="A0A420KIR1"/>
<dbReference type="SUPFAM" id="SSF50475">
    <property type="entry name" value="FMN-binding split barrel"/>
    <property type="match status" value="1"/>
</dbReference>
<dbReference type="RefSeq" id="WP_094436908.1">
    <property type="nucleotide sequence ID" value="NZ_AP024172.1"/>
</dbReference>
<dbReference type="Proteomes" id="UP000216225">
    <property type="component" value="Unassembled WGS sequence"/>
</dbReference>
<organism evidence="2 3">
    <name type="scientific">Alicycliphilus denitrificans</name>
    <dbReference type="NCBI Taxonomy" id="179636"/>
    <lineage>
        <taxon>Bacteria</taxon>
        <taxon>Pseudomonadati</taxon>
        <taxon>Pseudomonadota</taxon>
        <taxon>Betaproteobacteria</taxon>
        <taxon>Burkholderiales</taxon>
        <taxon>Comamonadaceae</taxon>
        <taxon>Alicycliphilus</taxon>
    </lineage>
</organism>
<dbReference type="InterPro" id="IPR012349">
    <property type="entry name" value="Split_barrel_FMN-bd"/>
</dbReference>
<evidence type="ECO:0000313" key="2">
    <source>
        <dbReference type="EMBL" id="RKJ99817.1"/>
    </source>
</evidence>
<evidence type="ECO:0000313" key="3">
    <source>
        <dbReference type="Proteomes" id="UP000216225"/>
    </source>
</evidence>
<accession>A0A420KIR1</accession>
<evidence type="ECO:0000256" key="1">
    <source>
        <dbReference type="SAM" id="MobiDB-lite"/>
    </source>
</evidence>
<dbReference type="EMBL" id="NKDB02000001">
    <property type="protein sequence ID" value="RKJ99817.1"/>
    <property type="molecule type" value="Genomic_DNA"/>
</dbReference>
<dbReference type="Gene3D" id="2.30.110.10">
    <property type="entry name" value="Electron Transport, Fmn-binding Protein, Chain A"/>
    <property type="match status" value="1"/>
</dbReference>
<sequence length="163" mass="17218">MPALLSPEHIALVARGVSAIVASRDAQLRPSVMRAVGSRIRADGRRITVFLRRSQSQQLLADIAATGHIAVVFSDPPSHRTVQVKATAALQRALRPADEPALRHYLAAMQQAIAQVGYGPQYTAAMLSAPRGDLVAVEFTPEAAFDQTPGPRAGTPLQPGGAP</sequence>
<proteinExistence type="predicted"/>
<name>A0A420KIR1_9BURK</name>